<reference evidence="1" key="1">
    <citation type="submission" date="2023-03" db="EMBL/GenBank/DDBJ databases">
        <title>Massive genome expansion in bonnet fungi (Mycena s.s.) driven by repeated elements and novel gene families across ecological guilds.</title>
        <authorList>
            <consortium name="Lawrence Berkeley National Laboratory"/>
            <person name="Harder C.B."/>
            <person name="Miyauchi S."/>
            <person name="Viragh M."/>
            <person name="Kuo A."/>
            <person name="Thoen E."/>
            <person name="Andreopoulos B."/>
            <person name="Lu D."/>
            <person name="Skrede I."/>
            <person name="Drula E."/>
            <person name="Henrissat B."/>
            <person name="Morin E."/>
            <person name="Kohler A."/>
            <person name="Barry K."/>
            <person name="LaButti K."/>
            <person name="Morin E."/>
            <person name="Salamov A."/>
            <person name="Lipzen A."/>
            <person name="Mereny Z."/>
            <person name="Hegedus B."/>
            <person name="Baldrian P."/>
            <person name="Stursova M."/>
            <person name="Weitz H."/>
            <person name="Taylor A."/>
            <person name="Grigoriev I.V."/>
            <person name="Nagy L.G."/>
            <person name="Martin F."/>
            <person name="Kauserud H."/>
        </authorList>
    </citation>
    <scope>NUCLEOTIDE SEQUENCE</scope>
    <source>
        <strain evidence="1">9144</strain>
    </source>
</reference>
<dbReference type="Proteomes" id="UP001219525">
    <property type="component" value="Unassembled WGS sequence"/>
</dbReference>
<dbReference type="EMBL" id="JARJCW010000083">
    <property type="protein sequence ID" value="KAJ7196498.1"/>
    <property type="molecule type" value="Genomic_DNA"/>
</dbReference>
<proteinExistence type="predicted"/>
<keyword evidence="2" id="KW-1185">Reference proteome</keyword>
<accession>A0AAD6V3I0</accession>
<gene>
    <name evidence="1" type="ORF">GGX14DRAFT_672652</name>
</gene>
<dbReference type="AlphaFoldDB" id="A0AAD6V3I0"/>
<protein>
    <recommendedName>
        <fullName evidence="3">F-box domain-containing protein</fullName>
    </recommendedName>
</protein>
<evidence type="ECO:0008006" key="3">
    <source>
        <dbReference type="Google" id="ProtNLM"/>
    </source>
</evidence>
<organism evidence="1 2">
    <name type="scientific">Mycena pura</name>
    <dbReference type="NCBI Taxonomy" id="153505"/>
    <lineage>
        <taxon>Eukaryota</taxon>
        <taxon>Fungi</taxon>
        <taxon>Dikarya</taxon>
        <taxon>Basidiomycota</taxon>
        <taxon>Agaricomycotina</taxon>
        <taxon>Agaricomycetes</taxon>
        <taxon>Agaricomycetidae</taxon>
        <taxon>Agaricales</taxon>
        <taxon>Marasmiineae</taxon>
        <taxon>Mycenaceae</taxon>
        <taxon>Mycena</taxon>
    </lineage>
</organism>
<comment type="caution">
    <text evidence="1">The sequence shown here is derived from an EMBL/GenBank/DDBJ whole genome shotgun (WGS) entry which is preliminary data.</text>
</comment>
<sequence>MFDLPQELLDAIVDNVDNVHDATTLRSCALIATSFRAPCQRVLFRTLWLYRERSQRRPSLEEASALFTASPHLASYVRDLTVELTDIPPESAALEVALRALAAANLERLVLLGRSTKWTGLGHGTAAALLACLALPSLRRLHLMNLFRVPSAVLAAAMAIPVVSLYRVLLNTREDLEVYRQSHESIASPRLRHLILTDSPFGAALPIFDWLLHSRDPPYTASMKRLELRLEPDSHGSGHDQRLLASCSGTLEYLVIDPGGILLFFAAARFSLISNTTALVRQIIIPHLPLVRTVELKVFVDYRRRLPSFFSSTIANIASALPLVETIDLRFIVELLDPEPAWDDPAAGHVPVFDPSFANRSQLLHLRSVHCKLSVRGVPYPMALETPFARFVAAMGAWMPGLRDAGFLVCSLEDPQRYIDRLP</sequence>
<name>A0AAD6V3I0_9AGAR</name>
<evidence type="ECO:0000313" key="1">
    <source>
        <dbReference type="EMBL" id="KAJ7196498.1"/>
    </source>
</evidence>
<evidence type="ECO:0000313" key="2">
    <source>
        <dbReference type="Proteomes" id="UP001219525"/>
    </source>
</evidence>